<dbReference type="Proteomes" id="UP001501772">
    <property type="component" value="Unassembled WGS sequence"/>
</dbReference>
<feature type="domain" description="HTH araC/xylS-type" evidence="4">
    <location>
        <begin position="216"/>
        <end position="296"/>
    </location>
</feature>
<accession>A0ABP8B9W8</accession>
<dbReference type="SUPFAM" id="SSF46689">
    <property type="entry name" value="Homeodomain-like"/>
    <property type="match status" value="1"/>
</dbReference>
<dbReference type="RefSeq" id="WP_344850866.1">
    <property type="nucleotide sequence ID" value="NZ_BAABBY010000003.1"/>
</dbReference>
<dbReference type="PANTHER" id="PTHR43280">
    <property type="entry name" value="ARAC-FAMILY TRANSCRIPTIONAL REGULATOR"/>
    <property type="match status" value="1"/>
</dbReference>
<dbReference type="PROSITE" id="PS01124">
    <property type="entry name" value="HTH_ARAC_FAMILY_2"/>
    <property type="match status" value="1"/>
</dbReference>
<keyword evidence="6" id="KW-1185">Reference proteome</keyword>
<dbReference type="InterPro" id="IPR037923">
    <property type="entry name" value="HTH-like"/>
</dbReference>
<protein>
    <submittedName>
        <fullName evidence="5">Response regulator transcription factor</fullName>
    </submittedName>
</protein>
<dbReference type="Gene3D" id="1.10.10.60">
    <property type="entry name" value="Homeodomain-like"/>
    <property type="match status" value="1"/>
</dbReference>
<dbReference type="SUPFAM" id="SSF51215">
    <property type="entry name" value="Regulatory protein AraC"/>
    <property type="match status" value="1"/>
</dbReference>
<reference evidence="6" key="1">
    <citation type="journal article" date="2019" name="Int. J. Syst. Evol. Microbiol.">
        <title>The Global Catalogue of Microorganisms (GCM) 10K type strain sequencing project: providing services to taxonomists for standard genome sequencing and annotation.</title>
        <authorList>
            <consortium name="The Broad Institute Genomics Platform"/>
            <consortium name="The Broad Institute Genome Sequencing Center for Infectious Disease"/>
            <person name="Wu L."/>
            <person name="Ma J."/>
        </authorList>
    </citation>
    <scope>NUCLEOTIDE SEQUENCE [LARGE SCALE GENOMIC DNA]</scope>
    <source>
        <strain evidence="6">JCM 17626</strain>
    </source>
</reference>
<keyword evidence="1" id="KW-0805">Transcription regulation</keyword>
<dbReference type="PANTHER" id="PTHR43280:SF32">
    <property type="entry name" value="TRANSCRIPTIONAL REGULATORY PROTEIN"/>
    <property type="match status" value="1"/>
</dbReference>
<sequence length="300" mass="34241">MQQNPVSGKKTNSFSGIHIDPIQFRVAGMHDDKCKLTAYNRRDFYKISLITKGCSTLLYANRDIEISKPALVFTNPLIPYSWDAKEENMEYDGHFCVFSEDFLHTGARMESLQDSTLFKADGNPVYLLNDEQLKYLKSIFERMQAEMDGDYVYKYELIRNYVNVIIHEAVKMQPAVAYFNPTNAASRITNIFLTLLEKQFPVDSPQDPLKLKKAGDYAERLSVHVNHLNAAIQEVTGKSTTTIINEAIIAEAKSLLLHTDWSVAEIAFSLGFEYASYFNNFFKKHTGYTPMKIRNNSLPA</sequence>
<evidence type="ECO:0000256" key="2">
    <source>
        <dbReference type="ARBA" id="ARBA00023125"/>
    </source>
</evidence>
<dbReference type="InterPro" id="IPR009057">
    <property type="entry name" value="Homeodomain-like_sf"/>
</dbReference>
<evidence type="ECO:0000256" key="3">
    <source>
        <dbReference type="ARBA" id="ARBA00023163"/>
    </source>
</evidence>
<dbReference type="InterPro" id="IPR020449">
    <property type="entry name" value="Tscrpt_reg_AraC-type_HTH"/>
</dbReference>
<gene>
    <name evidence="5" type="ORF">GCM10022289_15420</name>
</gene>
<comment type="caution">
    <text evidence="5">The sequence shown here is derived from an EMBL/GenBank/DDBJ whole genome shotgun (WGS) entry which is preliminary data.</text>
</comment>
<proteinExistence type="predicted"/>
<evidence type="ECO:0000313" key="5">
    <source>
        <dbReference type="EMBL" id="GAA4201660.1"/>
    </source>
</evidence>
<evidence type="ECO:0000256" key="1">
    <source>
        <dbReference type="ARBA" id="ARBA00023015"/>
    </source>
</evidence>
<keyword evidence="3" id="KW-0804">Transcription</keyword>
<organism evidence="5 6">
    <name type="scientific">Pedobacter jeongneungensis</name>
    <dbReference type="NCBI Taxonomy" id="947309"/>
    <lineage>
        <taxon>Bacteria</taxon>
        <taxon>Pseudomonadati</taxon>
        <taxon>Bacteroidota</taxon>
        <taxon>Sphingobacteriia</taxon>
        <taxon>Sphingobacteriales</taxon>
        <taxon>Sphingobacteriaceae</taxon>
        <taxon>Pedobacter</taxon>
    </lineage>
</organism>
<name>A0ABP8B9W8_9SPHI</name>
<keyword evidence="2" id="KW-0238">DNA-binding</keyword>
<dbReference type="SMART" id="SM00342">
    <property type="entry name" value="HTH_ARAC"/>
    <property type="match status" value="1"/>
</dbReference>
<evidence type="ECO:0000313" key="6">
    <source>
        <dbReference type="Proteomes" id="UP001501772"/>
    </source>
</evidence>
<evidence type="ECO:0000259" key="4">
    <source>
        <dbReference type="PROSITE" id="PS01124"/>
    </source>
</evidence>
<dbReference type="InterPro" id="IPR018060">
    <property type="entry name" value="HTH_AraC"/>
</dbReference>
<dbReference type="Pfam" id="PF12833">
    <property type="entry name" value="HTH_18"/>
    <property type="match status" value="1"/>
</dbReference>
<dbReference type="PRINTS" id="PR00032">
    <property type="entry name" value="HTHARAC"/>
</dbReference>
<dbReference type="EMBL" id="BAABBY010000003">
    <property type="protein sequence ID" value="GAA4201660.1"/>
    <property type="molecule type" value="Genomic_DNA"/>
</dbReference>